<dbReference type="InterPro" id="IPR016024">
    <property type="entry name" value="ARM-type_fold"/>
</dbReference>
<evidence type="ECO:0000313" key="4">
    <source>
        <dbReference type="WBParaSite" id="PEQ_0000463301-mRNA-1"/>
    </source>
</evidence>
<comment type="similarity">
    <text evidence="1">Belongs to the Integrator subunit 7 family.</text>
</comment>
<feature type="domain" description="Integrator complex subunit 7 N-terminal" evidence="2">
    <location>
        <begin position="2"/>
        <end position="98"/>
    </location>
</feature>
<protein>
    <submittedName>
        <fullName evidence="4">Integrator complex subunit 7</fullName>
    </submittedName>
</protein>
<reference evidence="4" key="1">
    <citation type="submission" date="2022-11" db="UniProtKB">
        <authorList>
            <consortium name="WormBaseParasite"/>
        </authorList>
    </citation>
    <scope>IDENTIFICATION</scope>
</reference>
<dbReference type="Pfam" id="PF24436">
    <property type="entry name" value="INTS7_N"/>
    <property type="match status" value="1"/>
</dbReference>
<name>A0A914RDQ7_PAREQ</name>
<dbReference type="PANTHER" id="PTHR13322:SF2">
    <property type="entry name" value="INTEGRATOR COMPLEX SUBUNIT 7"/>
    <property type="match status" value="1"/>
</dbReference>
<evidence type="ECO:0000313" key="3">
    <source>
        <dbReference type="Proteomes" id="UP000887564"/>
    </source>
</evidence>
<evidence type="ECO:0000256" key="1">
    <source>
        <dbReference type="ARBA" id="ARBA00008565"/>
    </source>
</evidence>
<dbReference type="GO" id="GO:0032039">
    <property type="term" value="C:integrator complex"/>
    <property type="evidence" value="ECO:0007669"/>
    <property type="project" value="InterPro"/>
</dbReference>
<organism evidence="3 4">
    <name type="scientific">Parascaris equorum</name>
    <name type="common">Equine roundworm</name>
    <dbReference type="NCBI Taxonomy" id="6256"/>
    <lineage>
        <taxon>Eukaryota</taxon>
        <taxon>Metazoa</taxon>
        <taxon>Ecdysozoa</taxon>
        <taxon>Nematoda</taxon>
        <taxon>Chromadorea</taxon>
        <taxon>Rhabditida</taxon>
        <taxon>Spirurina</taxon>
        <taxon>Ascaridomorpha</taxon>
        <taxon>Ascaridoidea</taxon>
        <taxon>Ascarididae</taxon>
        <taxon>Parascaris</taxon>
    </lineage>
</organism>
<dbReference type="InterPro" id="IPR056516">
    <property type="entry name" value="INTS7_N"/>
</dbReference>
<dbReference type="InterPro" id="IPR033060">
    <property type="entry name" value="INTS7"/>
</dbReference>
<dbReference type="AlphaFoldDB" id="A0A914RDQ7"/>
<proteinExistence type="inferred from homology"/>
<accession>A0A914RDQ7</accession>
<dbReference type="WBParaSite" id="PEQ_0000463301-mRNA-1">
    <property type="protein sequence ID" value="PEQ_0000463301-mRNA-1"/>
    <property type="gene ID" value="PEQ_0000463301"/>
</dbReference>
<dbReference type="GO" id="GO:0034472">
    <property type="term" value="P:snRNA 3'-end processing"/>
    <property type="evidence" value="ECO:0007669"/>
    <property type="project" value="TreeGrafter"/>
</dbReference>
<dbReference type="PANTHER" id="PTHR13322">
    <property type="entry name" value="C1ORF73 PROTEIN"/>
    <property type="match status" value="1"/>
</dbReference>
<dbReference type="SUPFAM" id="SSF48371">
    <property type="entry name" value="ARM repeat"/>
    <property type="match status" value="1"/>
</dbReference>
<keyword evidence="3" id="KW-1185">Reference proteome</keyword>
<dbReference type="Proteomes" id="UP000887564">
    <property type="component" value="Unplaced"/>
</dbReference>
<sequence>MELLVNLKALMRETPIPYFINATVLRLLEVFRHNDSALRRFIVQIMGECSDELRVVYSKAEIIRRLMRISYSNDSLTRAFNLRLLATLSAVISDNKRVSFSDIVLLMVCFEFIRDAKNCFESQANASYPLVTGRDV</sequence>
<evidence type="ECO:0000259" key="2">
    <source>
        <dbReference type="Pfam" id="PF24436"/>
    </source>
</evidence>